<name>E9CR27_COCPS</name>
<protein>
    <submittedName>
        <fullName evidence="1">Uncharacterized protein</fullName>
    </submittedName>
</protein>
<dbReference type="Proteomes" id="UP000002497">
    <property type="component" value="Unassembled WGS sequence"/>
</dbReference>
<gene>
    <name evidence="1" type="ORF">CPSG_00261</name>
</gene>
<sequence length="65" mass="7136">MEFAYCWLAISHSVEGRARVMLDHARKKTIGFPDLLGEGALAEYSKSLCGSPADKKHFQTAPLKG</sequence>
<reference evidence="2" key="1">
    <citation type="journal article" date="2010" name="Genome Res.">
        <title>Population genomic sequencing of Coccidioides fungi reveals recent hybridization and transposon control.</title>
        <authorList>
            <person name="Neafsey D.E."/>
            <person name="Barker B.M."/>
            <person name="Sharpton T.J."/>
            <person name="Stajich J.E."/>
            <person name="Park D.J."/>
            <person name="Whiston E."/>
            <person name="Hung C.-Y."/>
            <person name="McMahan C."/>
            <person name="White J."/>
            <person name="Sykes S."/>
            <person name="Heiman D."/>
            <person name="Young S."/>
            <person name="Zeng Q."/>
            <person name="Abouelleil A."/>
            <person name="Aftuck L."/>
            <person name="Bessette D."/>
            <person name="Brown A."/>
            <person name="FitzGerald M."/>
            <person name="Lui A."/>
            <person name="Macdonald J.P."/>
            <person name="Priest M."/>
            <person name="Orbach M.J."/>
            <person name="Galgiani J.N."/>
            <person name="Kirkland T.N."/>
            <person name="Cole G.T."/>
            <person name="Birren B.W."/>
            <person name="Henn M.R."/>
            <person name="Taylor J.W."/>
            <person name="Rounsley S.D."/>
        </authorList>
    </citation>
    <scope>NUCLEOTIDE SEQUENCE [LARGE SCALE GENOMIC DNA]</scope>
    <source>
        <strain evidence="2">RMSCC 757 / Silveira</strain>
    </source>
</reference>
<evidence type="ECO:0000313" key="2">
    <source>
        <dbReference type="Proteomes" id="UP000002497"/>
    </source>
</evidence>
<evidence type="ECO:0000313" key="1">
    <source>
        <dbReference type="EMBL" id="EFW22362.1"/>
    </source>
</evidence>
<dbReference type="AlphaFoldDB" id="E9CR27"/>
<keyword evidence="2" id="KW-1185">Reference proteome</keyword>
<dbReference type="EMBL" id="GL636486">
    <property type="protein sequence ID" value="EFW22362.1"/>
    <property type="molecule type" value="Genomic_DNA"/>
</dbReference>
<reference evidence="2" key="2">
    <citation type="submission" date="2010-03" db="EMBL/GenBank/DDBJ databases">
        <title>The genome sequence of Coccidioides posadasii strain Silveira.</title>
        <authorList>
            <consortium name="The Broad Institute Genome Sequencing Center for Infectious Disease"/>
            <person name="Neafsey D."/>
            <person name="Orbach M."/>
            <person name="Henn M.R."/>
            <person name="Cole G.T."/>
            <person name="Galgiani J."/>
            <person name="Gardner M.J."/>
            <person name="Kirkland T.N."/>
            <person name="Taylor J.W."/>
            <person name="Young S.K."/>
            <person name="Zeng Q."/>
            <person name="Koehrsen M."/>
            <person name="Alvarado L."/>
            <person name="Berlin A."/>
            <person name="Borenstein D."/>
            <person name="Chapman S.B."/>
            <person name="Chen Z."/>
            <person name="Engels R."/>
            <person name="Freedman E."/>
            <person name="Gellesch M."/>
            <person name="Goldberg J."/>
            <person name="Griggs A."/>
            <person name="Gujja S."/>
            <person name="Heilman E."/>
            <person name="Heiman D."/>
            <person name="Howarth C."/>
            <person name="Jen D."/>
            <person name="Larson L."/>
            <person name="Mehta T."/>
            <person name="Neiman D."/>
            <person name="Park D."/>
            <person name="Pearson M."/>
            <person name="Richards J."/>
            <person name="Roberts A."/>
            <person name="Saif S."/>
            <person name="Shea T."/>
            <person name="Shenoy N."/>
            <person name="Sisk P."/>
            <person name="Stolte C."/>
            <person name="Sykes S."/>
            <person name="Walk T."/>
            <person name="White J."/>
            <person name="Yandava C."/>
            <person name="Haas B."/>
            <person name="Nusbaum C."/>
            <person name="Birren B."/>
        </authorList>
    </citation>
    <scope>NUCLEOTIDE SEQUENCE [LARGE SCALE GENOMIC DNA]</scope>
    <source>
        <strain evidence="2">RMSCC 757 / Silveira</strain>
    </source>
</reference>
<organism evidence="2">
    <name type="scientific">Coccidioides posadasii (strain RMSCC 757 / Silveira)</name>
    <name type="common">Valley fever fungus</name>
    <dbReference type="NCBI Taxonomy" id="443226"/>
    <lineage>
        <taxon>Eukaryota</taxon>
        <taxon>Fungi</taxon>
        <taxon>Dikarya</taxon>
        <taxon>Ascomycota</taxon>
        <taxon>Pezizomycotina</taxon>
        <taxon>Eurotiomycetes</taxon>
        <taxon>Eurotiomycetidae</taxon>
        <taxon>Onygenales</taxon>
        <taxon>Onygenaceae</taxon>
        <taxon>Coccidioides</taxon>
    </lineage>
</organism>
<dbReference type="VEuPathDB" id="FungiDB:CPSG_00261"/>
<accession>E9CR27</accession>
<dbReference type="HOGENOM" id="CLU_2849537_0_0_1"/>
<proteinExistence type="predicted"/>